<dbReference type="Gene3D" id="3.30.830.10">
    <property type="entry name" value="Metalloenzyme, LuxS/M16 peptidase-like"/>
    <property type="match status" value="1"/>
</dbReference>
<dbReference type="AlphaFoldDB" id="A0A367M5Q6"/>
<dbReference type="Pfam" id="PF05193">
    <property type="entry name" value="Peptidase_M16_C"/>
    <property type="match status" value="1"/>
</dbReference>
<proteinExistence type="predicted"/>
<dbReference type="InterPro" id="IPR011249">
    <property type="entry name" value="Metalloenz_LuxS/M16"/>
</dbReference>
<dbReference type="SUPFAM" id="SSF63411">
    <property type="entry name" value="LuxS/MPP-like metallohydrolase"/>
    <property type="match status" value="1"/>
</dbReference>
<sequence length="205" mass="22496">AEPGERRLKLYVRTQLPNLIMGFNVPSLGSSENPREVNALRLIGALLDGGYSARLASRLERGEELVAGASTYYDAFNRGDSLFVLSATPNVQKGKTLEQVEAGLWKQLDDLKQNPPSAAEIERVRAQMIAGMVYEKDSIAAQASSIGQLESVGLSWKLIDQDLEALKAVTPDDIQKAARTYFTPSRLTLAQVLPVKAEEKEARHE</sequence>
<organism evidence="2 3">
    <name type="scientific">Pseudomonas aeruginosa</name>
    <dbReference type="NCBI Taxonomy" id="287"/>
    <lineage>
        <taxon>Bacteria</taxon>
        <taxon>Pseudomonadati</taxon>
        <taxon>Pseudomonadota</taxon>
        <taxon>Gammaproteobacteria</taxon>
        <taxon>Pseudomonadales</taxon>
        <taxon>Pseudomonadaceae</taxon>
        <taxon>Pseudomonas</taxon>
    </lineage>
</organism>
<reference evidence="2 3" key="1">
    <citation type="submission" date="2018-07" db="EMBL/GenBank/DDBJ databases">
        <title>Mechanisms of high-level aminoglycoside resistance among Gram-negative pathogens in Brazil.</title>
        <authorList>
            <person name="Ballaben A.S."/>
            <person name="Darini A.L.C."/>
            <person name="Doi Y."/>
        </authorList>
    </citation>
    <scope>NUCLEOTIDE SEQUENCE [LARGE SCALE GENOMIC DNA]</scope>
    <source>
        <strain evidence="2 3">B2-305</strain>
    </source>
</reference>
<dbReference type="InterPro" id="IPR007863">
    <property type="entry name" value="Peptidase_M16_C"/>
</dbReference>
<name>A0A367M5Q6_PSEAI</name>
<feature type="non-terminal residue" evidence="2">
    <location>
        <position position="1"/>
    </location>
</feature>
<evidence type="ECO:0000313" key="2">
    <source>
        <dbReference type="EMBL" id="RCI72709.1"/>
    </source>
</evidence>
<evidence type="ECO:0000259" key="1">
    <source>
        <dbReference type="Pfam" id="PF05193"/>
    </source>
</evidence>
<comment type="caution">
    <text evidence="2">The sequence shown here is derived from an EMBL/GenBank/DDBJ whole genome shotgun (WGS) entry which is preliminary data.</text>
</comment>
<gene>
    <name evidence="2" type="ORF">DT376_22275</name>
</gene>
<dbReference type="RefSeq" id="WP_034020741.1">
    <property type="nucleotide sequence ID" value="NZ_JTTD01000121.1"/>
</dbReference>
<dbReference type="EMBL" id="QORE01000848">
    <property type="protein sequence ID" value="RCI72709.1"/>
    <property type="molecule type" value="Genomic_DNA"/>
</dbReference>
<dbReference type="Proteomes" id="UP000253594">
    <property type="component" value="Unassembled WGS sequence"/>
</dbReference>
<protein>
    <submittedName>
        <fullName evidence="2">Insulinase family protein</fullName>
    </submittedName>
</protein>
<dbReference type="GO" id="GO:0046872">
    <property type="term" value="F:metal ion binding"/>
    <property type="evidence" value="ECO:0007669"/>
    <property type="project" value="InterPro"/>
</dbReference>
<feature type="domain" description="Peptidase M16 C-terminal" evidence="1">
    <location>
        <begin position="4"/>
        <end position="128"/>
    </location>
</feature>
<accession>A0A367M5Q6</accession>
<evidence type="ECO:0000313" key="3">
    <source>
        <dbReference type="Proteomes" id="UP000253594"/>
    </source>
</evidence>